<comment type="caution">
    <text evidence="2">The sequence shown here is derived from an EMBL/GenBank/DDBJ whole genome shotgun (WGS) entry which is preliminary data.</text>
</comment>
<name>A0A0F8ZMM6_9ZZZZ</name>
<dbReference type="Pfam" id="PF12146">
    <property type="entry name" value="Hydrolase_4"/>
    <property type="match status" value="1"/>
</dbReference>
<gene>
    <name evidence="2" type="ORF">LCGC14_2676420</name>
</gene>
<dbReference type="InterPro" id="IPR022742">
    <property type="entry name" value="Hydrolase_4"/>
</dbReference>
<dbReference type="EMBL" id="LAZR01047068">
    <property type="protein sequence ID" value="KKK95077.1"/>
    <property type="molecule type" value="Genomic_DNA"/>
</dbReference>
<dbReference type="SUPFAM" id="SSF53474">
    <property type="entry name" value="alpha/beta-Hydrolases"/>
    <property type="match status" value="1"/>
</dbReference>
<proteinExistence type="predicted"/>
<evidence type="ECO:0000259" key="1">
    <source>
        <dbReference type="Pfam" id="PF12146"/>
    </source>
</evidence>
<organism evidence="2">
    <name type="scientific">marine sediment metagenome</name>
    <dbReference type="NCBI Taxonomy" id="412755"/>
    <lineage>
        <taxon>unclassified sequences</taxon>
        <taxon>metagenomes</taxon>
        <taxon>ecological metagenomes</taxon>
    </lineage>
</organism>
<feature type="non-terminal residue" evidence="2">
    <location>
        <position position="1"/>
    </location>
</feature>
<sequence>LEKTVEEAWTETRRPVHLIGHSLGGFVARKVALRRPDIVTQLISLGSPIQAMEAHPAIMAAARFVGKRVEHFGPDESRARRGPGICLSNRCECRAGGGEVLCPPPSVHRAAVYSRDDGLIHWRNCLEPEPSLNHEVGGTHIGLVFNPHVYRIVANLLAQAAAARHPRAA</sequence>
<protein>
    <recommendedName>
        <fullName evidence="1">Serine aminopeptidase S33 domain-containing protein</fullName>
    </recommendedName>
</protein>
<dbReference type="InterPro" id="IPR029058">
    <property type="entry name" value="AB_hydrolase_fold"/>
</dbReference>
<dbReference type="Gene3D" id="3.40.50.1820">
    <property type="entry name" value="alpha/beta hydrolase"/>
    <property type="match status" value="1"/>
</dbReference>
<accession>A0A0F8ZMM6</accession>
<evidence type="ECO:0000313" key="2">
    <source>
        <dbReference type="EMBL" id="KKK95077.1"/>
    </source>
</evidence>
<feature type="domain" description="Serine aminopeptidase S33" evidence="1">
    <location>
        <begin position="11"/>
        <end position="74"/>
    </location>
</feature>
<dbReference type="AlphaFoldDB" id="A0A0F8ZMM6"/>
<reference evidence="2" key="1">
    <citation type="journal article" date="2015" name="Nature">
        <title>Complex archaea that bridge the gap between prokaryotes and eukaryotes.</title>
        <authorList>
            <person name="Spang A."/>
            <person name="Saw J.H."/>
            <person name="Jorgensen S.L."/>
            <person name="Zaremba-Niedzwiedzka K."/>
            <person name="Martijn J."/>
            <person name="Lind A.E."/>
            <person name="van Eijk R."/>
            <person name="Schleper C."/>
            <person name="Guy L."/>
            <person name="Ettema T.J."/>
        </authorList>
    </citation>
    <scope>NUCLEOTIDE SEQUENCE</scope>
</reference>